<evidence type="ECO:0000259" key="5">
    <source>
        <dbReference type="PROSITE" id="PS00624"/>
    </source>
</evidence>
<dbReference type="PANTHER" id="PTHR11552:SF158">
    <property type="entry name" value="GH23626P-RELATED"/>
    <property type="match status" value="1"/>
</dbReference>
<feature type="active site" description="Proton acceptor" evidence="2">
    <location>
        <position position="601"/>
    </location>
</feature>
<dbReference type="VEuPathDB" id="VectorBase:MDOA000354"/>
<dbReference type="SUPFAM" id="SSF54373">
    <property type="entry name" value="FAD-linked reductases, C-terminal domain"/>
    <property type="match status" value="1"/>
</dbReference>
<dbReference type="Gene3D" id="3.50.50.60">
    <property type="entry name" value="FAD/NAD(P)-binding domain"/>
    <property type="match status" value="1"/>
</dbReference>
<name>A0A1I8M1R4_MUSDO</name>
<keyword evidence="3" id="KW-0285">Flavoprotein</keyword>
<dbReference type="PIRSF" id="PIRSF000137">
    <property type="entry name" value="Alcohol_oxidase"/>
    <property type="match status" value="1"/>
</dbReference>
<dbReference type="KEGG" id="mde:101891027"/>
<feature type="binding site" evidence="3">
    <location>
        <position position="144"/>
    </location>
    <ligand>
        <name>FAD</name>
        <dbReference type="ChEBI" id="CHEBI:57692"/>
    </ligand>
</feature>
<sequence>MKIKFDFHVCCCLLSLLLGFGYRLCNAQSTNVIQSYLRILAQGQAEENLENLDNNVPLLKEYDFIVVGAGTAGCTLAARLSENPQWKVLLLEAGGPELLVMDFPATAQLLKLSSEVNWKYFTEPSDSYCLGLYNRSCHFPRGKVMGGSSVLNAMMYTRANRRDYDSWAAMGNKGWSWPEVLPYFQKLEHSYVEDADPELVGRNGPVKITHPHRRSKLAEAFVEAGQADGIPKCDYNGRNQICYSFIQTTTDGRYRWSSNRAYLYPIKGKRPNLHIRKYSLVTKILIDPKTKTAQGVRFESRGQSFTVKARKEVISSGGAINTPQLLMLSGVGPAKHLRQVGIKPIADLAVGFNLQDHLAPFLTFNTNTSTLKLQNLFDASEYLQLETKNSSLSIPDGVEAIAFYDLDHNNRADGWADMEFFMISGGLHTNPATVRAFNMRQDIYEYMYEDILKNDPDTFMIFVMNLRPRSRGRILLRSKNPHDHPRIYPNYFRDPYDLDILVRGLQRAINLLKYPSMRKINARLLERPIPQCRKYGDITSRPYLECYLRYFSFTIYHQTCTAKMGPRSDKMAVVDHRLRVHGIKNLRVVDASIMPNIIAGHPNGPVFMIAEKAADMIKQDHGYIR</sequence>
<dbReference type="RefSeq" id="XP_011294759.2">
    <property type="nucleotide sequence ID" value="XM_011296457.3"/>
</dbReference>
<feature type="chain" id="PRO_5044559719" description="Glucose-methanol-choline oxidoreductase N-terminal domain-containing protein" evidence="4">
    <location>
        <begin position="28"/>
        <end position="625"/>
    </location>
</feature>
<dbReference type="GO" id="GO:0050660">
    <property type="term" value="F:flavin adenine dinucleotide binding"/>
    <property type="evidence" value="ECO:0007669"/>
    <property type="project" value="InterPro"/>
</dbReference>
<evidence type="ECO:0000256" key="3">
    <source>
        <dbReference type="PIRSR" id="PIRSR000137-2"/>
    </source>
</evidence>
<feature type="domain" description="Glucose-methanol-choline oxidoreductase N-terminal" evidence="5">
    <location>
        <begin position="318"/>
        <end position="332"/>
    </location>
</feature>
<organism evidence="6">
    <name type="scientific">Musca domestica</name>
    <name type="common">House fly</name>
    <dbReference type="NCBI Taxonomy" id="7370"/>
    <lineage>
        <taxon>Eukaryota</taxon>
        <taxon>Metazoa</taxon>
        <taxon>Ecdysozoa</taxon>
        <taxon>Arthropoda</taxon>
        <taxon>Hexapoda</taxon>
        <taxon>Insecta</taxon>
        <taxon>Pterygota</taxon>
        <taxon>Neoptera</taxon>
        <taxon>Endopterygota</taxon>
        <taxon>Diptera</taxon>
        <taxon>Brachycera</taxon>
        <taxon>Muscomorpha</taxon>
        <taxon>Muscoidea</taxon>
        <taxon>Muscidae</taxon>
        <taxon>Musca</taxon>
    </lineage>
</organism>
<feature type="signal peptide" evidence="4">
    <location>
        <begin position="1"/>
        <end position="27"/>
    </location>
</feature>
<dbReference type="Pfam" id="PF00732">
    <property type="entry name" value="GMC_oxred_N"/>
    <property type="match status" value="1"/>
</dbReference>
<feature type="binding site" evidence="3">
    <location>
        <position position="281"/>
    </location>
    <ligand>
        <name>FAD</name>
        <dbReference type="ChEBI" id="CHEBI:57692"/>
    </ligand>
</feature>
<protein>
    <recommendedName>
        <fullName evidence="5">Glucose-methanol-choline oxidoreductase N-terminal domain-containing protein</fullName>
    </recommendedName>
</protein>
<dbReference type="InterPro" id="IPR012132">
    <property type="entry name" value="GMC_OxRdtase"/>
</dbReference>
<dbReference type="Pfam" id="PF05199">
    <property type="entry name" value="GMC_oxred_C"/>
    <property type="match status" value="1"/>
</dbReference>
<evidence type="ECO:0000313" key="6">
    <source>
        <dbReference type="EnsemblMetazoa" id="MDOA000354-PB"/>
    </source>
</evidence>
<dbReference type="Gene3D" id="3.30.560.10">
    <property type="entry name" value="Glucose Oxidase, domain 3"/>
    <property type="match status" value="1"/>
</dbReference>
<dbReference type="EnsemblMetazoa" id="MDOA000354-RB">
    <property type="protein sequence ID" value="MDOA000354-PB"/>
    <property type="gene ID" value="MDOA000354"/>
</dbReference>
<keyword evidence="4" id="KW-0732">Signal</keyword>
<dbReference type="InterPro" id="IPR036188">
    <property type="entry name" value="FAD/NAD-bd_sf"/>
</dbReference>
<reference evidence="6" key="1">
    <citation type="submission" date="2020-05" db="UniProtKB">
        <authorList>
            <consortium name="EnsemblMetazoa"/>
        </authorList>
    </citation>
    <scope>IDENTIFICATION</scope>
    <source>
        <strain evidence="6">Aabys</strain>
    </source>
</reference>
<keyword evidence="3" id="KW-0274">FAD</keyword>
<dbReference type="InterPro" id="IPR000172">
    <property type="entry name" value="GMC_OxRdtase_N"/>
</dbReference>
<dbReference type="InterPro" id="IPR007867">
    <property type="entry name" value="GMC_OxRtase_C"/>
</dbReference>
<accession>A0A1I8M1R4</accession>
<comment type="cofactor">
    <cofactor evidence="3">
        <name>FAD</name>
        <dbReference type="ChEBI" id="CHEBI:57692"/>
    </cofactor>
</comment>
<dbReference type="PROSITE" id="PS00624">
    <property type="entry name" value="GMC_OXRED_2"/>
    <property type="match status" value="1"/>
</dbReference>
<evidence type="ECO:0000256" key="4">
    <source>
        <dbReference type="SAM" id="SignalP"/>
    </source>
</evidence>
<dbReference type="AlphaFoldDB" id="A0A1I8M1R4"/>
<dbReference type="SUPFAM" id="SSF51905">
    <property type="entry name" value="FAD/NAD(P)-binding domain"/>
    <property type="match status" value="1"/>
</dbReference>
<comment type="similarity">
    <text evidence="1">Belongs to the GMC oxidoreductase family.</text>
</comment>
<evidence type="ECO:0000256" key="1">
    <source>
        <dbReference type="ARBA" id="ARBA00010790"/>
    </source>
</evidence>
<dbReference type="VEuPathDB" id="VectorBase:MDOMA2_008358"/>
<dbReference type="PANTHER" id="PTHR11552">
    <property type="entry name" value="GLUCOSE-METHANOL-CHOLINE GMC OXIDOREDUCTASE"/>
    <property type="match status" value="1"/>
</dbReference>
<feature type="active site" description="Proton donor" evidence="2">
    <location>
        <position position="557"/>
    </location>
</feature>
<dbReference type="STRING" id="7370.A0A1I8M1R4"/>
<evidence type="ECO:0000256" key="2">
    <source>
        <dbReference type="PIRSR" id="PIRSR000137-1"/>
    </source>
</evidence>
<dbReference type="GO" id="GO:0016614">
    <property type="term" value="F:oxidoreductase activity, acting on CH-OH group of donors"/>
    <property type="evidence" value="ECO:0007669"/>
    <property type="project" value="InterPro"/>
</dbReference>
<dbReference type="eggNOG" id="KOG1238">
    <property type="taxonomic scope" value="Eukaryota"/>
</dbReference>
<dbReference type="OrthoDB" id="269227at2759"/>
<gene>
    <name evidence="6" type="primary">101891027</name>
</gene>
<proteinExistence type="inferred from homology"/>